<evidence type="ECO:0000256" key="2">
    <source>
        <dbReference type="ARBA" id="ARBA00022793"/>
    </source>
</evidence>
<keyword evidence="4" id="KW-0456">Lyase</keyword>
<protein>
    <recommendedName>
        <fullName evidence="5">NAD-dependent epimerase/dehydratase domain-containing protein</fullName>
    </recommendedName>
</protein>
<dbReference type="InterPro" id="IPR001509">
    <property type="entry name" value="Epimerase_deHydtase"/>
</dbReference>
<gene>
    <name evidence="6" type="ORF">A2480_01460</name>
</gene>
<dbReference type="Proteomes" id="UP000176988">
    <property type="component" value="Unassembled WGS sequence"/>
</dbReference>
<evidence type="ECO:0000256" key="1">
    <source>
        <dbReference type="ARBA" id="ARBA00001911"/>
    </source>
</evidence>
<dbReference type="PANTHER" id="PTHR43078">
    <property type="entry name" value="UDP-GLUCURONIC ACID DECARBOXYLASE-RELATED"/>
    <property type="match status" value="1"/>
</dbReference>
<dbReference type="Gene3D" id="3.40.50.720">
    <property type="entry name" value="NAD(P)-binding Rossmann-like Domain"/>
    <property type="match status" value="1"/>
</dbReference>
<dbReference type="AlphaFoldDB" id="A0A1F7WCG5"/>
<dbReference type="SUPFAM" id="SSF51735">
    <property type="entry name" value="NAD(P)-binding Rossmann-fold domains"/>
    <property type="match status" value="1"/>
</dbReference>
<dbReference type="GO" id="GO:0005737">
    <property type="term" value="C:cytoplasm"/>
    <property type="evidence" value="ECO:0007669"/>
    <property type="project" value="TreeGrafter"/>
</dbReference>
<dbReference type="EMBL" id="MGFG01000031">
    <property type="protein sequence ID" value="OGM00516.1"/>
    <property type="molecule type" value="Genomic_DNA"/>
</dbReference>
<evidence type="ECO:0000256" key="3">
    <source>
        <dbReference type="ARBA" id="ARBA00023027"/>
    </source>
</evidence>
<keyword evidence="3" id="KW-0520">NAD</keyword>
<name>A0A1F7WCG5_9BACT</name>
<organism evidence="6 7">
    <name type="scientific">Candidatus Uhrbacteria bacterium RIFOXYC2_FULL_47_19</name>
    <dbReference type="NCBI Taxonomy" id="1802424"/>
    <lineage>
        <taxon>Bacteria</taxon>
        <taxon>Candidatus Uhriibacteriota</taxon>
    </lineage>
</organism>
<sequence>MSDGPIFEKKNVLVTGGAGFIGSFLCERLLRDSKVICLDNFSTSQHSNISHLLKNPDFEFIRADVNSLIDLAAYPELERFKVRFQGVQEVYHLACPTSPKNFDRLRQDTMLANSVGVRNILELALRYGAKFFQASTPAAYGARPEDGHSFHEDEYGSFNHLTPRGCYDEGKRFAETLCTTYNDMHGLDVRVGRIFRTYGPRMALSDGHMIPDFVLDAIDGRDLVVYGDDSFKSSLIYVSDVVDAIVLIMARTVNPGYVNIGSDYEVTMESVARKILDLTHSDAQVELKERLPYMVTLGVPDLSKLKGLGWIPLVSLEQGLSKTIEYAIAHKDTLRPTFG</sequence>
<evidence type="ECO:0000256" key="4">
    <source>
        <dbReference type="ARBA" id="ARBA00023239"/>
    </source>
</evidence>
<dbReference type="STRING" id="1802424.A2480_01460"/>
<accession>A0A1F7WCG5</accession>
<proteinExistence type="predicted"/>
<dbReference type="PANTHER" id="PTHR43078:SF6">
    <property type="entry name" value="UDP-GLUCURONIC ACID DECARBOXYLASE 1"/>
    <property type="match status" value="1"/>
</dbReference>
<dbReference type="GO" id="GO:0042732">
    <property type="term" value="P:D-xylose metabolic process"/>
    <property type="evidence" value="ECO:0007669"/>
    <property type="project" value="InterPro"/>
</dbReference>
<dbReference type="InterPro" id="IPR036291">
    <property type="entry name" value="NAD(P)-bd_dom_sf"/>
</dbReference>
<dbReference type="GO" id="GO:0048040">
    <property type="term" value="F:UDP-glucuronate decarboxylase activity"/>
    <property type="evidence" value="ECO:0007669"/>
    <property type="project" value="TreeGrafter"/>
</dbReference>
<evidence type="ECO:0000313" key="7">
    <source>
        <dbReference type="Proteomes" id="UP000176988"/>
    </source>
</evidence>
<dbReference type="InterPro" id="IPR044516">
    <property type="entry name" value="UXS-like"/>
</dbReference>
<comment type="cofactor">
    <cofactor evidence="1">
        <name>NAD(+)</name>
        <dbReference type="ChEBI" id="CHEBI:57540"/>
    </cofactor>
</comment>
<evidence type="ECO:0000259" key="5">
    <source>
        <dbReference type="Pfam" id="PF01370"/>
    </source>
</evidence>
<comment type="caution">
    <text evidence="6">The sequence shown here is derived from an EMBL/GenBank/DDBJ whole genome shotgun (WGS) entry which is preliminary data.</text>
</comment>
<dbReference type="Pfam" id="PF01370">
    <property type="entry name" value="Epimerase"/>
    <property type="match status" value="1"/>
</dbReference>
<evidence type="ECO:0000313" key="6">
    <source>
        <dbReference type="EMBL" id="OGM00516.1"/>
    </source>
</evidence>
<dbReference type="GO" id="GO:0070403">
    <property type="term" value="F:NAD+ binding"/>
    <property type="evidence" value="ECO:0007669"/>
    <property type="project" value="InterPro"/>
</dbReference>
<reference evidence="6 7" key="1">
    <citation type="journal article" date="2016" name="Nat. Commun.">
        <title>Thousands of microbial genomes shed light on interconnected biogeochemical processes in an aquifer system.</title>
        <authorList>
            <person name="Anantharaman K."/>
            <person name="Brown C.T."/>
            <person name="Hug L.A."/>
            <person name="Sharon I."/>
            <person name="Castelle C.J."/>
            <person name="Probst A.J."/>
            <person name="Thomas B.C."/>
            <person name="Singh A."/>
            <person name="Wilkins M.J."/>
            <person name="Karaoz U."/>
            <person name="Brodie E.L."/>
            <person name="Williams K.H."/>
            <person name="Hubbard S.S."/>
            <person name="Banfield J.F."/>
        </authorList>
    </citation>
    <scope>NUCLEOTIDE SEQUENCE [LARGE SCALE GENOMIC DNA]</scope>
</reference>
<keyword evidence="2" id="KW-0210">Decarboxylase</keyword>
<feature type="domain" description="NAD-dependent epimerase/dehydratase" evidence="5">
    <location>
        <begin position="12"/>
        <end position="261"/>
    </location>
</feature>